<keyword evidence="3" id="KW-1185">Reference proteome</keyword>
<keyword evidence="1" id="KW-0732">Signal</keyword>
<dbReference type="InterPro" id="IPR005152">
    <property type="entry name" value="Lipase_secreted"/>
</dbReference>
<dbReference type="InterPro" id="IPR029058">
    <property type="entry name" value="AB_hydrolase_fold"/>
</dbReference>
<evidence type="ECO:0000313" key="3">
    <source>
        <dbReference type="Proteomes" id="UP000659767"/>
    </source>
</evidence>
<sequence length="412" mass="43530">MPVHRRRLTTAVACAVMLIGSAAGATGAVAAAPARPSVAHPQHQSGRGALLHAELLYTLKTREAVAAELTEAGFDGSQTRHGVDAYRLTYRTVDPQGRPTTASGLLALPRGKGGRLRAVSFAHGTGSHRSDAPSMQRGTFLTGPPVTYASAGFAAVAPDYLGMGTGPGAHPWMHVPSEATASLDLLRAARAFRSLDRKVLVTGFSQGASAALGLGRALQAGEDRYFRLGALAPISGAYDFGGAELPALLAGELDRKSSVIYAAYTLVAFNRVHRVYDSPDQVFQNPAVEVLFDGEHTGRQLFEGTPDSLDALLTPYGLDLLAHPRGGLVDALRETDSVCRDWAPRVPVRLYMAGGDEQATTANTAHCVDSLLRKGVEAKVVDLSAVDHGGSRHLGSNVRGTVEVLRWFRQLG</sequence>
<organism evidence="2 3">
    <name type="scientific">Streptomyces badius</name>
    <dbReference type="NCBI Taxonomy" id="1941"/>
    <lineage>
        <taxon>Bacteria</taxon>
        <taxon>Bacillati</taxon>
        <taxon>Actinomycetota</taxon>
        <taxon>Actinomycetes</taxon>
        <taxon>Kitasatosporales</taxon>
        <taxon>Streptomycetaceae</taxon>
        <taxon>Streptomyces</taxon>
    </lineage>
</organism>
<accession>A0ABQ2SKQ6</accession>
<dbReference type="Gene3D" id="1.10.260.160">
    <property type="match status" value="1"/>
</dbReference>
<dbReference type="Gene3D" id="3.40.50.1820">
    <property type="entry name" value="alpha/beta hydrolase"/>
    <property type="match status" value="1"/>
</dbReference>
<dbReference type="PANTHER" id="PTHR34853">
    <property type="match status" value="1"/>
</dbReference>
<dbReference type="EMBL" id="BMSZ01000001">
    <property type="protein sequence ID" value="GGS32468.1"/>
    <property type="molecule type" value="Genomic_DNA"/>
</dbReference>
<dbReference type="SUPFAM" id="SSF53474">
    <property type="entry name" value="alpha/beta-Hydrolases"/>
    <property type="match status" value="1"/>
</dbReference>
<name>A0ABQ2SKQ6_STRBA</name>
<protein>
    <submittedName>
        <fullName evidence="2">Lipase</fullName>
    </submittedName>
</protein>
<feature type="chain" id="PRO_5047049673" evidence="1">
    <location>
        <begin position="26"/>
        <end position="412"/>
    </location>
</feature>
<reference evidence="3" key="1">
    <citation type="journal article" date="2019" name="Int. J. Syst. Evol. Microbiol.">
        <title>The Global Catalogue of Microorganisms (GCM) 10K type strain sequencing project: providing services to taxonomists for standard genome sequencing and annotation.</title>
        <authorList>
            <consortium name="The Broad Institute Genomics Platform"/>
            <consortium name="The Broad Institute Genome Sequencing Center for Infectious Disease"/>
            <person name="Wu L."/>
            <person name="Ma J."/>
        </authorList>
    </citation>
    <scope>NUCLEOTIDE SEQUENCE [LARGE SCALE GENOMIC DNA]</scope>
    <source>
        <strain evidence="3">JCM 4350</strain>
    </source>
</reference>
<dbReference type="Proteomes" id="UP000659767">
    <property type="component" value="Unassembled WGS sequence"/>
</dbReference>
<evidence type="ECO:0000313" key="2">
    <source>
        <dbReference type="EMBL" id="GGS32468.1"/>
    </source>
</evidence>
<comment type="caution">
    <text evidence="2">The sequence shown here is derived from an EMBL/GenBank/DDBJ whole genome shotgun (WGS) entry which is preliminary data.</text>
</comment>
<dbReference type="PIRSF" id="PIRSF029171">
    <property type="entry name" value="Esterase_LipA"/>
    <property type="match status" value="1"/>
</dbReference>
<dbReference type="RefSeq" id="WP_199887256.1">
    <property type="nucleotide sequence ID" value="NZ_BMSZ01000001.1"/>
</dbReference>
<dbReference type="PANTHER" id="PTHR34853:SF1">
    <property type="entry name" value="LIPASE 5"/>
    <property type="match status" value="1"/>
</dbReference>
<feature type="signal peptide" evidence="1">
    <location>
        <begin position="1"/>
        <end position="25"/>
    </location>
</feature>
<proteinExistence type="predicted"/>
<evidence type="ECO:0000256" key="1">
    <source>
        <dbReference type="SAM" id="SignalP"/>
    </source>
</evidence>
<gene>
    <name evidence="2" type="ORF">GCM10010253_01890</name>
</gene>